<dbReference type="Gene3D" id="3.40.50.300">
    <property type="entry name" value="P-loop containing nucleotide triphosphate hydrolases"/>
    <property type="match status" value="1"/>
</dbReference>
<dbReference type="NCBIfam" id="TIGR00231">
    <property type="entry name" value="small_GTP"/>
    <property type="match status" value="1"/>
</dbReference>
<dbReference type="PANTHER" id="PTHR10229:SF0">
    <property type="entry name" value="GTP-BINDING PROTEIN 6-RELATED"/>
    <property type="match status" value="1"/>
</dbReference>
<accession>A0A1D7V0W4</accession>
<comment type="subunit">
    <text evidence="6">Monomer. Associates with the 50S ribosomal subunit.</text>
</comment>
<name>A0A1D7V0W4_9LEPT</name>
<dbReference type="CDD" id="cd01878">
    <property type="entry name" value="HflX"/>
    <property type="match status" value="1"/>
</dbReference>
<dbReference type="PROSITE" id="PS51705">
    <property type="entry name" value="G_HFLX"/>
    <property type="match status" value="1"/>
</dbReference>
<keyword evidence="7" id="KW-0175">Coiled coil</keyword>
<keyword evidence="3 6" id="KW-0547">Nucleotide-binding</keyword>
<dbReference type="InterPro" id="IPR006073">
    <property type="entry name" value="GTP-bd"/>
</dbReference>
<dbReference type="PRINTS" id="PR00326">
    <property type="entry name" value="GTP1OBG"/>
</dbReference>
<evidence type="ECO:0000256" key="6">
    <source>
        <dbReference type="HAMAP-Rule" id="MF_00900"/>
    </source>
</evidence>
<dbReference type="EMBL" id="CP015217">
    <property type="protein sequence ID" value="AOP35457.1"/>
    <property type="molecule type" value="Genomic_DNA"/>
</dbReference>
<evidence type="ECO:0000256" key="4">
    <source>
        <dbReference type="ARBA" id="ARBA00022842"/>
    </source>
</evidence>
<dbReference type="Pfam" id="PF01926">
    <property type="entry name" value="MMR_HSR1"/>
    <property type="match status" value="1"/>
</dbReference>
<evidence type="ECO:0000256" key="2">
    <source>
        <dbReference type="ARBA" id="ARBA00022723"/>
    </source>
</evidence>
<dbReference type="InterPro" id="IPR032305">
    <property type="entry name" value="GTP-bd_M"/>
</dbReference>
<dbReference type="GO" id="GO:0046872">
    <property type="term" value="F:metal ion binding"/>
    <property type="evidence" value="ECO:0007669"/>
    <property type="project" value="UniProtKB-KW"/>
</dbReference>
<gene>
    <name evidence="6" type="primary">hflX</name>
    <name evidence="9" type="ORF">A0128_17405</name>
</gene>
<dbReference type="Pfam" id="PF13167">
    <property type="entry name" value="GTP-bdg_N"/>
    <property type="match status" value="1"/>
</dbReference>
<evidence type="ECO:0000256" key="3">
    <source>
        <dbReference type="ARBA" id="ARBA00022741"/>
    </source>
</evidence>
<sequence>MLSFSYRENFFISKLSGNLNGLKSNQIQRLKKISEKRIREDVIISQEISRTLCELSLEIGKQIGILIDRSGYVTHVLVGSDTSIEIPFLDRLRTSEARLRGLRLVHTHLKGEALNQEDLTDLALLRLDYITAVTMDSSGNPNAYFSAHFNPESEDELWTVLPKQYPGQLTEGIYDEILEIESQLSRFRKNLKDAQKENRAFLVGVYPERNIGRHPSLSMEELKELCRTAEVHVVDTFIQKKNRLDPSTVLGKGKLEEIILKAIQKHVELLVFDLELTPSQAKKISDIADIKVIDRTQLILDIFARNAKSRDGKLQVELAQLKYLKGRLTELDDNMSRLTGGIGGRGPGETKLEIGKRRVEERITRLEVELKSLKKRREINRRQRKKNELPVVGIVGYTNAGKSTLLNALTNSEVLSENKLFATLDPTTRRIRFPEEREIIISDTVGFIHDLPPELSNAFKATLEELGDSDLLVHVVDVSNPDYKLQMEAVEKILEELDLSHIPMIQVFNKIDNLEKFKALALQEGYSSEFKKTSKNSLNHGPGLEAIADLKEDLGIDSHADTVLVSAYQGWGLKTLLDLLEERIYEKAFLASSTEL</sequence>
<dbReference type="SUPFAM" id="SSF52540">
    <property type="entry name" value="P-loop containing nucleoside triphosphate hydrolases"/>
    <property type="match status" value="1"/>
</dbReference>
<dbReference type="InterPro" id="IPR005225">
    <property type="entry name" value="Small_GTP-bd"/>
</dbReference>
<evidence type="ECO:0000256" key="7">
    <source>
        <dbReference type="SAM" id="Coils"/>
    </source>
</evidence>
<dbReference type="InterPro" id="IPR042108">
    <property type="entry name" value="GTPase_HflX_N_sf"/>
</dbReference>
<keyword evidence="4" id="KW-0460">Magnesium</keyword>
<keyword evidence="10" id="KW-1185">Reference proteome</keyword>
<reference evidence="9 10" key="1">
    <citation type="submission" date="2016-04" db="EMBL/GenBank/DDBJ databases">
        <title>Complete genome seqeunce of Leptospira alstonii serovar Room22.</title>
        <authorList>
            <person name="Nally J.E."/>
            <person name="Bayles D.O."/>
            <person name="Hurley D."/>
            <person name="Fanning S."/>
            <person name="McMahon B.J."/>
            <person name="Arent Z."/>
        </authorList>
    </citation>
    <scope>NUCLEOTIDE SEQUENCE [LARGE SCALE GENOMIC DNA]</scope>
    <source>
        <strain evidence="9 10">GWTS #1</strain>
    </source>
</reference>
<dbReference type="InterPro" id="IPR025121">
    <property type="entry name" value="GTPase_HflX_N"/>
</dbReference>
<dbReference type="KEGG" id="laj:A0128_17405"/>
<dbReference type="FunFam" id="3.40.50.11060:FF:000001">
    <property type="entry name" value="GTPase HflX"/>
    <property type="match status" value="1"/>
</dbReference>
<proteinExistence type="inferred from homology"/>
<dbReference type="PANTHER" id="PTHR10229">
    <property type="entry name" value="GTP-BINDING PROTEIN HFLX"/>
    <property type="match status" value="1"/>
</dbReference>
<feature type="domain" description="Hflx-type G" evidence="8">
    <location>
        <begin position="390"/>
        <end position="592"/>
    </location>
</feature>
<dbReference type="Gene3D" id="6.10.250.2860">
    <property type="match status" value="1"/>
</dbReference>
<organism evidence="9 10">
    <name type="scientific">Leptospira tipperaryensis</name>
    <dbReference type="NCBI Taxonomy" id="2564040"/>
    <lineage>
        <taxon>Bacteria</taxon>
        <taxon>Pseudomonadati</taxon>
        <taxon>Spirochaetota</taxon>
        <taxon>Spirochaetia</taxon>
        <taxon>Leptospirales</taxon>
        <taxon>Leptospiraceae</taxon>
        <taxon>Leptospira</taxon>
    </lineage>
</organism>
<dbReference type="HAMAP" id="MF_00900">
    <property type="entry name" value="GTPase_HflX"/>
    <property type="match status" value="1"/>
</dbReference>
<dbReference type="AlphaFoldDB" id="A0A1D7V0W4"/>
<comment type="function">
    <text evidence="6">GTPase that associates with the 50S ribosomal subunit and may have a role during protein synthesis or ribosome biogenesis.</text>
</comment>
<dbReference type="InterPro" id="IPR030394">
    <property type="entry name" value="G_HFLX_dom"/>
</dbReference>
<protein>
    <recommendedName>
        <fullName evidence="6">GTPase HflX</fullName>
    </recommendedName>
    <alternativeName>
        <fullName evidence="6">GTP-binding protein HflX</fullName>
    </alternativeName>
</protein>
<feature type="coiled-coil region" evidence="7">
    <location>
        <begin position="356"/>
        <end position="383"/>
    </location>
</feature>
<keyword evidence="2" id="KW-0479">Metal-binding</keyword>
<keyword evidence="1 6" id="KW-0963">Cytoplasm</keyword>
<comment type="subcellular location">
    <subcellularLocation>
        <location evidence="6">Cytoplasm</location>
    </subcellularLocation>
    <text evidence="6">May associate with membranes.</text>
</comment>
<evidence type="ECO:0000256" key="1">
    <source>
        <dbReference type="ARBA" id="ARBA00022490"/>
    </source>
</evidence>
<dbReference type="GO" id="GO:0005525">
    <property type="term" value="F:GTP binding"/>
    <property type="evidence" value="ECO:0007669"/>
    <property type="project" value="UniProtKB-UniRule"/>
</dbReference>
<dbReference type="Pfam" id="PF16360">
    <property type="entry name" value="GTP-bdg_M"/>
    <property type="match status" value="1"/>
</dbReference>
<dbReference type="Proteomes" id="UP000094197">
    <property type="component" value="Chromosome 1"/>
</dbReference>
<evidence type="ECO:0000256" key="5">
    <source>
        <dbReference type="ARBA" id="ARBA00023134"/>
    </source>
</evidence>
<evidence type="ECO:0000313" key="9">
    <source>
        <dbReference type="EMBL" id="AOP35457.1"/>
    </source>
</evidence>
<evidence type="ECO:0000313" key="10">
    <source>
        <dbReference type="Proteomes" id="UP000094197"/>
    </source>
</evidence>
<dbReference type="Gene3D" id="3.40.50.11060">
    <property type="entry name" value="GTPase HflX, N-terminal domain"/>
    <property type="match status" value="1"/>
</dbReference>
<dbReference type="GO" id="GO:0005737">
    <property type="term" value="C:cytoplasm"/>
    <property type="evidence" value="ECO:0007669"/>
    <property type="project" value="UniProtKB-SubCell"/>
</dbReference>
<evidence type="ECO:0000259" key="8">
    <source>
        <dbReference type="PROSITE" id="PS51705"/>
    </source>
</evidence>
<comment type="similarity">
    <text evidence="6">Belongs to the TRAFAC class OBG-HflX-like GTPase superfamily. HflX GTPase family.</text>
</comment>
<dbReference type="InterPro" id="IPR016496">
    <property type="entry name" value="GTPase_HflX"/>
</dbReference>
<dbReference type="OrthoDB" id="9812272at2"/>
<dbReference type="GO" id="GO:0003924">
    <property type="term" value="F:GTPase activity"/>
    <property type="evidence" value="ECO:0007669"/>
    <property type="project" value="UniProtKB-UniRule"/>
</dbReference>
<dbReference type="NCBIfam" id="TIGR03156">
    <property type="entry name" value="GTP_HflX"/>
    <property type="match status" value="1"/>
</dbReference>
<keyword evidence="5 6" id="KW-0342">GTP-binding</keyword>
<dbReference type="GO" id="GO:0043022">
    <property type="term" value="F:ribosome binding"/>
    <property type="evidence" value="ECO:0007669"/>
    <property type="project" value="TreeGrafter"/>
</dbReference>
<dbReference type="InterPro" id="IPR027417">
    <property type="entry name" value="P-loop_NTPase"/>
</dbReference>